<keyword evidence="4" id="KW-0963">Cytoplasm</keyword>
<dbReference type="GO" id="GO:0006633">
    <property type="term" value="P:fatty acid biosynthetic process"/>
    <property type="evidence" value="ECO:0007669"/>
    <property type="project" value="InterPro"/>
</dbReference>
<dbReference type="CDD" id="cd00833">
    <property type="entry name" value="PKS"/>
    <property type="match status" value="1"/>
</dbReference>
<dbReference type="InterPro" id="IPR050091">
    <property type="entry name" value="PKS_NRPS_Biosynth_Enz"/>
</dbReference>
<feature type="compositionally biased region" description="Low complexity" evidence="9">
    <location>
        <begin position="58"/>
        <end position="82"/>
    </location>
</feature>
<keyword evidence="6" id="KW-0808">Transferase</keyword>
<dbReference type="AlphaFoldDB" id="A0A6G3U4Y4"/>
<evidence type="ECO:0000256" key="3">
    <source>
        <dbReference type="ARBA" id="ARBA00022450"/>
    </source>
</evidence>
<feature type="domain" description="Ketosynthase family 3 (KS3)" evidence="11">
    <location>
        <begin position="116"/>
        <end position="545"/>
    </location>
</feature>
<dbReference type="GO" id="GO:0017000">
    <property type="term" value="P:antibiotic biosynthetic process"/>
    <property type="evidence" value="ECO:0007669"/>
    <property type="project" value="UniProtKB-ARBA"/>
</dbReference>
<dbReference type="InterPro" id="IPR020806">
    <property type="entry name" value="PKS_PP-bd"/>
</dbReference>
<keyword evidence="5" id="KW-0597">Phosphoprotein</keyword>
<dbReference type="Gene3D" id="1.10.1240.100">
    <property type="match status" value="1"/>
</dbReference>
<evidence type="ECO:0000256" key="9">
    <source>
        <dbReference type="SAM" id="MobiDB-lite"/>
    </source>
</evidence>
<evidence type="ECO:0000256" key="8">
    <source>
        <dbReference type="ARBA" id="ARBA00023315"/>
    </source>
</evidence>
<dbReference type="Pfam" id="PF22336">
    <property type="entry name" value="RhiE-like_linker"/>
    <property type="match status" value="1"/>
</dbReference>
<comment type="caution">
    <text evidence="12">The sequence shown here is derived from an EMBL/GenBank/DDBJ whole genome shotgun (WGS) entry which is preliminary data.</text>
</comment>
<dbReference type="InterPro" id="IPR020841">
    <property type="entry name" value="PKS_Beta-ketoAc_synthase_dom"/>
</dbReference>
<dbReference type="InterPro" id="IPR009081">
    <property type="entry name" value="PP-bd_ACP"/>
</dbReference>
<dbReference type="GO" id="GO:0031177">
    <property type="term" value="F:phosphopantetheine binding"/>
    <property type="evidence" value="ECO:0007669"/>
    <property type="project" value="InterPro"/>
</dbReference>
<dbReference type="InterPro" id="IPR036736">
    <property type="entry name" value="ACP-like_sf"/>
</dbReference>
<dbReference type="PROSITE" id="PS50075">
    <property type="entry name" value="CARRIER"/>
    <property type="match status" value="1"/>
</dbReference>
<evidence type="ECO:0000313" key="12">
    <source>
        <dbReference type="EMBL" id="NEC81572.1"/>
    </source>
</evidence>
<name>A0A6G3U4Y4_9ACTN</name>
<dbReference type="PANTHER" id="PTHR43775:SF37">
    <property type="entry name" value="SI:DKEY-61P9.11"/>
    <property type="match status" value="1"/>
</dbReference>
<reference evidence="12" key="1">
    <citation type="submission" date="2020-01" db="EMBL/GenBank/DDBJ databases">
        <title>Insect and environment-associated Actinomycetes.</title>
        <authorList>
            <person name="Currrie C."/>
            <person name="Chevrette M."/>
            <person name="Carlson C."/>
            <person name="Stubbendieck R."/>
            <person name="Wendt-Pienkowski E."/>
        </authorList>
    </citation>
    <scope>NUCLEOTIDE SEQUENCE</scope>
    <source>
        <strain evidence="12">SID7958</strain>
    </source>
</reference>
<organism evidence="12">
    <name type="scientific">Streptomyces sp. SID7958</name>
    <dbReference type="NCBI Taxonomy" id="2706093"/>
    <lineage>
        <taxon>Bacteria</taxon>
        <taxon>Bacillati</taxon>
        <taxon>Actinomycetota</taxon>
        <taxon>Actinomycetes</taxon>
        <taxon>Kitasatosporales</taxon>
        <taxon>Streptomycetaceae</taxon>
        <taxon>Streptomyces</taxon>
    </lineage>
</organism>
<feature type="compositionally biased region" description="Pro residues" evidence="9">
    <location>
        <begin position="94"/>
        <end position="107"/>
    </location>
</feature>
<comment type="subcellular location">
    <subcellularLocation>
        <location evidence="1">Cytoplasm</location>
    </subcellularLocation>
</comment>
<evidence type="ECO:0000256" key="2">
    <source>
        <dbReference type="ARBA" id="ARBA00004792"/>
    </source>
</evidence>
<evidence type="ECO:0000256" key="5">
    <source>
        <dbReference type="ARBA" id="ARBA00022553"/>
    </source>
</evidence>
<dbReference type="EMBL" id="JAAGMU010001068">
    <property type="protein sequence ID" value="NEC81572.1"/>
    <property type="molecule type" value="Genomic_DNA"/>
</dbReference>
<dbReference type="SUPFAM" id="SSF53901">
    <property type="entry name" value="Thiolase-like"/>
    <property type="match status" value="1"/>
</dbReference>
<dbReference type="InterPro" id="IPR054514">
    <property type="entry name" value="RhiE-like_linker"/>
</dbReference>
<dbReference type="GO" id="GO:0005886">
    <property type="term" value="C:plasma membrane"/>
    <property type="evidence" value="ECO:0007669"/>
    <property type="project" value="TreeGrafter"/>
</dbReference>
<dbReference type="Gene3D" id="3.40.47.10">
    <property type="match status" value="1"/>
</dbReference>
<dbReference type="PROSITE" id="PS00012">
    <property type="entry name" value="PHOSPHOPANTETHEINE"/>
    <property type="match status" value="1"/>
</dbReference>
<gene>
    <name evidence="12" type="ORF">G3I38_20585</name>
</gene>
<feature type="region of interest" description="Disordered" evidence="9">
    <location>
        <begin position="53"/>
        <end position="114"/>
    </location>
</feature>
<dbReference type="InterPro" id="IPR018201">
    <property type="entry name" value="Ketoacyl_synth_AS"/>
</dbReference>
<keyword evidence="8" id="KW-0012">Acyltransferase</keyword>
<sequence length="692" mass="71742">LSTNLMELGFDSISLTELITRVNARYGLDLLPTVLFEAPTLEALAERLVRDHPDIGRTPDAPDAPGAPAVPAASVAPTPAADGGPGHVPVRAQQPPPPAPEPAPAENPPVSAGATGTPIAVIGMAGRFPGADDLTALWDVVAAGEDRIGPVPADRPDLLADPRMKDVRAGFLDRVAEFDATAFGISPREAGFMDPQQRHFLEVTWEALQDAGRRPGELAGTATGVFVGVATGDYNELMASRSGASEAHMATGVAHAVLANRVSHLLDLRGPSEALDTACSSSLVAVHHAVRALRDGDCDLAVAGGVNLTLSPALYDTFTRAGMLSAQGRCASFDDSADGYVRGEGVGAVVLKPLHRALEDGDPVRAVILGSAVNHGGRSPSLTAPNPQSQAQVVVDAVRAAGVDPRTIGYVQAHGTGTALGDPVEIEGLKQAYARLYEDRNLPAPAAPHLAVGSVKTNIGHLEAAAGIAGLLTTVLAMDHGLVPPNPHLRRPNRHLRLDGTPLTLADGTARPWAPVPDESGRPVRRAGVSSFGFGGSNAHVVLQTGGLPRGGTAPVTADGPFVVPLSARDEQSLADYRSRLADALDRDPDLRLDQVAHTLQAGREELPHRLAVVASDRAGLIAALRDTASQTVYRGVVTGRAADGPTGAGPADLAAAWCTGHAVDWDALWPVPTGRVSLPVPGFTRTAHWFP</sequence>
<dbReference type="GO" id="GO:0004315">
    <property type="term" value="F:3-oxoacyl-[acyl-carrier-protein] synthase activity"/>
    <property type="evidence" value="ECO:0007669"/>
    <property type="project" value="InterPro"/>
</dbReference>
<dbReference type="InterPro" id="IPR014031">
    <property type="entry name" value="Ketoacyl_synth_C"/>
</dbReference>
<dbReference type="GO" id="GO:0004312">
    <property type="term" value="F:fatty acid synthase activity"/>
    <property type="evidence" value="ECO:0007669"/>
    <property type="project" value="TreeGrafter"/>
</dbReference>
<keyword evidence="3" id="KW-0596">Phosphopantetheine</keyword>
<dbReference type="Pfam" id="PF02801">
    <property type="entry name" value="Ketoacyl-synt_C"/>
    <property type="match status" value="1"/>
</dbReference>
<feature type="domain" description="Carrier" evidence="10">
    <location>
        <begin position="1"/>
        <end position="52"/>
    </location>
</feature>
<evidence type="ECO:0000256" key="6">
    <source>
        <dbReference type="ARBA" id="ARBA00022679"/>
    </source>
</evidence>
<evidence type="ECO:0000256" key="1">
    <source>
        <dbReference type="ARBA" id="ARBA00004496"/>
    </source>
</evidence>
<dbReference type="GO" id="GO:0005737">
    <property type="term" value="C:cytoplasm"/>
    <property type="evidence" value="ECO:0007669"/>
    <property type="project" value="UniProtKB-SubCell"/>
</dbReference>
<dbReference type="PROSITE" id="PS52004">
    <property type="entry name" value="KS3_2"/>
    <property type="match status" value="1"/>
</dbReference>
<protein>
    <submittedName>
        <fullName evidence="12">Polyketide synthase</fullName>
    </submittedName>
</protein>
<dbReference type="SMART" id="SM00825">
    <property type="entry name" value="PKS_KS"/>
    <property type="match status" value="1"/>
</dbReference>
<comment type="pathway">
    <text evidence="2">Antibiotic biosynthesis.</text>
</comment>
<dbReference type="GO" id="GO:0071770">
    <property type="term" value="P:DIM/DIP cell wall layer assembly"/>
    <property type="evidence" value="ECO:0007669"/>
    <property type="project" value="TreeGrafter"/>
</dbReference>
<dbReference type="InterPro" id="IPR006162">
    <property type="entry name" value="Ppantetheine_attach_site"/>
</dbReference>
<dbReference type="InterPro" id="IPR016039">
    <property type="entry name" value="Thiolase-like"/>
</dbReference>
<dbReference type="PROSITE" id="PS00606">
    <property type="entry name" value="KS3_1"/>
    <property type="match status" value="1"/>
</dbReference>
<dbReference type="SUPFAM" id="SSF47336">
    <property type="entry name" value="ACP-like"/>
    <property type="match status" value="1"/>
</dbReference>
<dbReference type="Pfam" id="PF00109">
    <property type="entry name" value="ketoacyl-synt"/>
    <property type="match status" value="1"/>
</dbReference>
<dbReference type="Gene3D" id="1.10.1200.10">
    <property type="entry name" value="ACP-like"/>
    <property type="match status" value="1"/>
</dbReference>
<dbReference type="SMART" id="SM00823">
    <property type="entry name" value="PKS_PP"/>
    <property type="match status" value="1"/>
</dbReference>
<proteinExistence type="predicted"/>
<evidence type="ECO:0000256" key="4">
    <source>
        <dbReference type="ARBA" id="ARBA00022490"/>
    </source>
</evidence>
<evidence type="ECO:0000259" key="11">
    <source>
        <dbReference type="PROSITE" id="PS52004"/>
    </source>
</evidence>
<dbReference type="RefSeq" id="WP_275404169.1">
    <property type="nucleotide sequence ID" value="NZ_JAAGMU010001068.1"/>
</dbReference>
<feature type="non-terminal residue" evidence="12">
    <location>
        <position position="1"/>
    </location>
</feature>
<accession>A0A6G3U4Y4</accession>
<evidence type="ECO:0000256" key="7">
    <source>
        <dbReference type="ARBA" id="ARBA00022737"/>
    </source>
</evidence>
<dbReference type="Pfam" id="PF00550">
    <property type="entry name" value="PP-binding"/>
    <property type="match status" value="1"/>
</dbReference>
<evidence type="ECO:0000259" key="10">
    <source>
        <dbReference type="PROSITE" id="PS50075"/>
    </source>
</evidence>
<keyword evidence="7" id="KW-0677">Repeat</keyword>
<dbReference type="PANTHER" id="PTHR43775">
    <property type="entry name" value="FATTY ACID SYNTHASE"/>
    <property type="match status" value="1"/>
</dbReference>
<dbReference type="InterPro" id="IPR014030">
    <property type="entry name" value="Ketoacyl_synth_N"/>
</dbReference>
<feature type="non-terminal residue" evidence="12">
    <location>
        <position position="692"/>
    </location>
</feature>